<dbReference type="SUPFAM" id="SSF53223">
    <property type="entry name" value="Aminoacid dehydrogenase-like, N-terminal domain"/>
    <property type="match status" value="1"/>
</dbReference>
<dbReference type="InterPro" id="IPR033922">
    <property type="entry name" value="NAD_bind_Glu_DH"/>
</dbReference>
<organism evidence="9 10">
    <name type="scientific">Candidatus Portnoybacteria bacterium RIFCSPLOWO2_02_FULL_39_11</name>
    <dbReference type="NCBI Taxonomy" id="1802001"/>
    <lineage>
        <taxon>Bacteria</taxon>
        <taxon>Candidatus Portnoyibacteriota</taxon>
    </lineage>
</organism>
<dbReference type="Pfam" id="PF02812">
    <property type="entry name" value="ELFV_dehydrog_N"/>
    <property type="match status" value="1"/>
</dbReference>
<dbReference type="SUPFAM" id="SSF51735">
    <property type="entry name" value="NAD(P)-binding Rossmann-fold domains"/>
    <property type="match status" value="1"/>
</dbReference>
<feature type="binding site" evidence="5">
    <location>
        <position position="60"/>
    </location>
    <ligand>
        <name>substrate</name>
    </ligand>
</feature>
<dbReference type="InterPro" id="IPR006095">
    <property type="entry name" value="Glu/Leu/Phe/Val/Trp_DH"/>
</dbReference>
<dbReference type="SMART" id="SM00839">
    <property type="entry name" value="ELFV_dehydrog"/>
    <property type="match status" value="1"/>
</dbReference>
<sequence>MEHSFQAAARAVKLSEAQLAIISHPQRIVEVSFPVQMDSGKTKLFYGYRVQHNNARGPYKGGIRYHQDSNLKEVSELAFWMTMKCAVVGIPYGGGKGGVKVNPKELSKKELERLTRGYTRAIADIIGPERDIPAPDVYTDGQIMSWIYDEYVKYKMAADKITGAAARNKFKKLARAVVTGKPIKLGGSLGRDIATALGGVYVLEEILKIKKISPRSLTVAIQGFGNAGSNVAKLLAERGFKIMAVADSCSAISANDKNQGLNVANLIGFKRQSGSIAKFPDTRVIGQAELVRLPVDILIPAAMGGLITVDDARNIKAKIILELANGPCQPAADEILANRPDIVVLPDILANAGGVTVSYFEWLQNMQDERWSEKKVFDELKKIMSRATGNIWKLKNKFKTDVRTAAYILALQRLAKKIKA</sequence>
<dbReference type="CDD" id="cd01076">
    <property type="entry name" value="NAD_bind_1_Glu_DH"/>
    <property type="match status" value="1"/>
</dbReference>
<dbReference type="InterPro" id="IPR046346">
    <property type="entry name" value="Aminoacid_DH-like_N_sf"/>
</dbReference>
<dbReference type="InterPro" id="IPR006097">
    <property type="entry name" value="Glu/Leu/Phe/Val/Trp_DH_dimer"/>
</dbReference>
<dbReference type="GO" id="GO:0006538">
    <property type="term" value="P:L-glutamate catabolic process"/>
    <property type="evidence" value="ECO:0007669"/>
    <property type="project" value="TreeGrafter"/>
</dbReference>
<evidence type="ECO:0000313" key="9">
    <source>
        <dbReference type="EMBL" id="OGZ41559.1"/>
    </source>
</evidence>
<evidence type="ECO:0000256" key="7">
    <source>
        <dbReference type="RuleBase" id="RU004417"/>
    </source>
</evidence>
<evidence type="ECO:0000256" key="6">
    <source>
        <dbReference type="PIRSR" id="PIRSR000185-3"/>
    </source>
</evidence>
<dbReference type="InterPro" id="IPR033524">
    <property type="entry name" value="Glu/Leu/Phe/Val_DH_AS"/>
</dbReference>
<dbReference type="PIRSF" id="PIRSF000185">
    <property type="entry name" value="Glu_DH"/>
    <property type="match status" value="1"/>
</dbReference>
<feature type="site" description="Important for catalysis" evidence="6">
    <location>
        <position position="136"/>
    </location>
</feature>
<comment type="similarity">
    <text evidence="1 3 7">Belongs to the Glu/Leu/Phe/Val dehydrogenases family.</text>
</comment>
<proteinExistence type="inferred from homology"/>
<protein>
    <recommendedName>
        <fullName evidence="3">Glutamate dehydrogenase</fullName>
    </recommendedName>
</protein>
<dbReference type="PRINTS" id="PR00082">
    <property type="entry name" value="GLFDHDRGNASE"/>
</dbReference>
<feature type="binding site" evidence="5">
    <location>
        <position position="226"/>
    </location>
    <ligand>
        <name>NAD(+)</name>
        <dbReference type="ChEBI" id="CHEBI:57540"/>
    </ligand>
</feature>
<reference evidence="9 10" key="1">
    <citation type="journal article" date="2016" name="Nat. Commun.">
        <title>Thousands of microbial genomes shed light on interconnected biogeochemical processes in an aquifer system.</title>
        <authorList>
            <person name="Anantharaman K."/>
            <person name="Brown C.T."/>
            <person name="Hug L.A."/>
            <person name="Sharon I."/>
            <person name="Castelle C.J."/>
            <person name="Probst A.J."/>
            <person name="Thomas B.C."/>
            <person name="Singh A."/>
            <person name="Wilkins M.J."/>
            <person name="Karaoz U."/>
            <person name="Brodie E.L."/>
            <person name="Williams K.H."/>
            <person name="Hubbard S.S."/>
            <person name="Banfield J.F."/>
        </authorList>
    </citation>
    <scope>NUCLEOTIDE SEQUENCE [LARGE SCALE GENOMIC DNA]</scope>
</reference>
<feature type="binding site" evidence="5">
    <location>
        <position position="358"/>
    </location>
    <ligand>
        <name>substrate</name>
    </ligand>
</feature>
<dbReference type="Gene3D" id="3.40.50.10860">
    <property type="entry name" value="Leucine Dehydrogenase, chain A, domain 1"/>
    <property type="match status" value="1"/>
</dbReference>
<evidence type="ECO:0000313" key="10">
    <source>
        <dbReference type="Proteomes" id="UP000177126"/>
    </source>
</evidence>
<dbReference type="SMR" id="A0A1G2FTZ5"/>
<keyword evidence="5" id="KW-0520">NAD</keyword>
<feature type="active site" description="Proton donor" evidence="4">
    <location>
        <position position="96"/>
    </location>
</feature>
<feature type="domain" description="Glutamate/phenylalanine/leucine/valine/L-tryptophan dehydrogenase C-terminal" evidence="8">
    <location>
        <begin position="188"/>
        <end position="417"/>
    </location>
</feature>
<dbReference type="PANTHER" id="PTHR11606">
    <property type="entry name" value="GLUTAMATE DEHYDROGENASE"/>
    <property type="match status" value="1"/>
</dbReference>
<dbReference type="PROSITE" id="PS00074">
    <property type="entry name" value="GLFV_DEHYDROGENASE"/>
    <property type="match status" value="1"/>
</dbReference>
<dbReference type="AlphaFoldDB" id="A0A1G2FTZ5"/>
<dbReference type="GO" id="GO:0000166">
    <property type="term" value="F:nucleotide binding"/>
    <property type="evidence" value="ECO:0007669"/>
    <property type="project" value="UniProtKB-KW"/>
</dbReference>
<dbReference type="InterPro" id="IPR014362">
    <property type="entry name" value="Glu_DH"/>
</dbReference>
<dbReference type="Proteomes" id="UP000177126">
    <property type="component" value="Unassembled WGS sequence"/>
</dbReference>
<evidence type="ECO:0000256" key="2">
    <source>
        <dbReference type="ARBA" id="ARBA00023002"/>
    </source>
</evidence>
<dbReference type="PANTHER" id="PTHR11606:SF13">
    <property type="entry name" value="GLUTAMATE DEHYDROGENASE 1, MITOCHONDRIAL"/>
    <property type="match status" value="1"/>
</dbReference>
<dbReference type="GO" id="GO:0004352">
    <property type="term" value="F:glutamate dehydrogenase (NAD+) activity"/>
    <property type="evidence" value="ECO:0007669"/>
    <property type="project" value="TreeGrafter"/>
</dbReference>
<feature type="binding site" evidence="5">
    <location>
        <position position="84"/>
    </location>
    <ligand>
        <name>substrate</name>
    </ligand>
</feature>
<keyword evidence="5" id="KW-0547">Nucleotide-binding</keyword>
<name>A0A1G2FTZ5_9BACT</name>
<feature type="binding site" evidence="5">
    <location>
        <position position="195"/>
    </location>
    <ligand>
        <name>NAD(+)</name>
        <dbReference type="ChEBI" id="CHEBI:57540"/>
    </ligand>
</feature>
<evidence type="ECO:0000256" key="3">
    <source>
        <dbReference type="PIRNR" id="PIRNR000185"/>
    </source>
</evidence>
<accession>A0A1G2FTZ5</accession>
<evidence type="ECO:0000259" key="8">
    <source>
        <dbReference type="SMART" id="SM00839"/>
    </source>
</evidence>
<comment type="caution">
    <text evidence="9">The sequence shown here is derived from an EMBL/GenBank/DDBJ whole genome shotgun (WGS) entry which is preliminary data.</text>
</comment>
<dbReference type="EMBL" id="MHNF01000011">
    <property type="protein sequence ID" value="OGZ41559.1"/>
    <property type="molecule type" value="Genomic_DNA"/>
</dbReference>
<dbReference type="InterPro" id="IPR006096">
    <property type="entry name" value="Glu/Leu/Phe/Val/Trp_DH_C"/>
</dbReference>
<dbReference type="InterPro" id="IPR036291">
    <property type="entry name" value="NAD(P)-bd_dom_sf"/>
</dbReference>
<keyword evidence="2 3" id="KW-0560">Oxidoreductase</keyword>
<evidence type="ECO:0000256" key="1">
    <source>
        <dbReference type="ARBA" id="ARBA00006382"/>
    </source>
</evidence>
<gene>
    <name evidence="9" type="ORF">A3B04_01230</name>
</gene>
<dbReference type="Pfam" id="PF00208">
    <property type="entry name" value="ELFV_dehydrog"/>
    <property type="match status" value="1"/>
</dbReference>
<evidence type="ECO:0000256" key="4">
    <source>
        <dbReference type="PIRSR" id="PIRSR000185-1"/>
    </source>
</evidence>
<evidence type="ECO:0000256" key="5">
    <source>
        <dbReference type="PIRSR" id="PIRSR000185-2"/>
    </source>
</evidence>
<dbReference type="Gene3D" id="3.40.50.720">
    <property type="entry name" value="NAD(P)-binding Rossmann-like Domain"/>
    <property type="match status" value="1"/>
</dbReference>